<feature type="transmembrane region" description="Helical" evidence="6">
    <location>
        <begin position="66"/>
        <end position="89"/>
    </location>
</feature>
<dbReference type="GO" id="GO:0070072">
    <property type="term" value="P:vacuolar proton-transporting V-type ATPase complex assembly"/>
    <property type="evidence" value="ECO:0007669"/>
    <property type="project" value="UniProtKB-UniRule"/>
</dbReference>
<comment type="similarity">
    <text evidence="6">Belongs to the VMA21 family.</text>
</comment>
<evidence type="ECO:0000256" key="2">
    <source>
        <dbReference type="ARBA" id="ARBA00022824"/>
    </source>
</evidence>
<dbReference type="Pfam" id="PF09446">
    <property type="entry name" value="VMA21"/>
    <property type="match status" value="1"/>
</dbReference>
<comment type="function">
    <text evidence="6">Required for the assembly of the V0 complex of the vacuolar ATPase (V-ATPase) in the endoplasmic reticulum.</text>
</comment>
<keyword evidence="9" id="KW-1185">Reference proteome</keyword>
<evidence type="ECO:0000256" key="3">
    <source>
        <dbReference type="ARBA" id="ARBA00022989"/>
    </source>
</evidence>
<keyword evidence="5 6" id="KW-0968">Cytoplasmic vesicle</keyword>
<evidence type="ECO:0000313" key="9">
    <source>
        <dbReference type="Proteomes" id="UP000256690"/>
    </source>
</evidence>
<dbReference type="GO" id="GO:0033116">
    <property type="term" value="C:endoplasmic reticulum-Golgi intermediate compartment membrane"/>
    <property type="evidence" value="ECO:0007669"/>
    <property type="project" value="UniProtKB-SubCell"/>
</dbReference>
<evidence type="ECO:0000256" key="7">
    <source>
        <dbReference type="SAM" id="MobiDB-lite"/>
    </source>
</evidence>
<dbReference type="EMBL" id="PVWQ01000003">
    <property type="protein sequence ID" value="RDW86699.1"/>
    <property type="molecule type" value="Genomic_DNA"/>
</dbReference>
<dbReference type="PANTHER" id="PTHR31792:SF3">
    <property type="entry name" value="VACUOLAR ATPASE ASSEMBLY INTEGRAL MEMBRANE PROTEIN VMA21"/>
    <property type="match status" value="1"/>
</dbReference>
<dbReference type="GO" id="GO:0012507">
    <property type="term" value="C:ER to Golgi transport vesicle membrane"/>
    <property type="evidence" value="ECO:0007669"/>
    <property type="project" value="UniProtKB-SubCell"/>
</dbReference>
<dbReference type="STRING" id="1810919.A0A3D8SK29"/>
<dbReference type="InterPro" id="IPR019013">
    <property type="entry name" value="Vma21"/>
</dbReference>
<dbReference type="RefSeq" id="XP_026606223.1">
    <property type="nucleotide sequence ID" value="XM_026745357.1"/>
</dbReference>
<proteinExistence type="inferred from homology"/>
<dbReference type="PANTHER" id="PTHR31792">
    <property type="entry name" value="VACUOLAR ATPASE ASSEMBLY INTEGRAL MEMBRANE PROTEIN VMA21"/>
    <property type="match status" value="1"/>
</dbReference>
<dbReference type="OrthoDB" id="160405at2759"/>
<organism evidence="8 9">
    <name type="scientific">Aspergillus mulundensis</name>
    <dbReference type="NCBI Taxonomy" id="1810919"/>
    <lineage>
        <taxon>Eukaryota</taxon>
        <taxon>Fungi</taxon>
        <taxon>Dikarya</taxon>
        <taxon>Ascomycota</taxon>
        <taxon>Pezizomycotina</taxon>
        <taxon>Eurotiomycetes</taxon>
        <taxon>Eurotiomycetidae</taxon>
        <taxon>Eurotiales</taxon>
        <taxon>Aspergillaceae</taxon>
        <taxon>Aspergillus</taxon>
        <taxon>Aspergillus subgen. Nidulantes</taxon>
    </lineage>
</organism>
<dbReference type="AlphaFoldDB" id="A0A3D8SK29"/>
<keyword evidence="2 6" id="KW-0256">Endoplasmic reticulum</keyword>
<dbReference type="GeneID" id="38113711"/>
<comment type="subcellular location">
    <subcellularLocation>
        <location evidence="6">Endoplasmic reticulum membrane</location>
        <topology evidence="6">Multi-pass membrane protein</topology>
    </subcellularLocation>
    <subcellularLocation>
        <location evidence="6">Endoplasmic reticulum-Golgi intermediate compartment membrane</location>
        <topology evidence="6">Multi-pass membrane protein</topology>
    </subcellularLocation>
    <subcellularLocation>
        <location evidence="6">Cytoplasmic vesicle</location>
        <location evidence="6">COPII-coated vesicle membrane</location>
        <topology evidence="6">Multi-pass membrane protein</topology>
    </subcellularLocation>
</comment>
<accession>A0A3D8SK29</accession>
<keyword evidence="4 6" id="KW-0472">Membrane</keyword>
<evidence type="ECO:0000256" key="1">
    <source>
        <dbReference type="ARBA" id="ARBA00022692"/>
    </source>
</evidence>
<dbReference type="Proteomes" id="UP000256690">
    <property type="component" value="Unassembled WGS sequence"/>
</dbReference>
<evidence type="ECO:0000313" key="8">
    <source>
        <dbReference type="EMBL" id="RDW86699.1"/>
    </source>
</evidence>
<evidence type="ECO:0000256" key="4">
    <source>
        <dbReference type="ARBA" id="ARBA00023136"/>
    </source>
</evidence>
<evidence type="ECO:0000256" key="6">
    <source>
        <dbReference type="HAMAP-Rule" id="MF_03058"/>
    </source>
</evidence>
<dbReference type="HAMAP" id="MF_03058">
    <property type="entry name" value="VMA21"/>
    <property type="match status" value="1"/>
</dbReference>
<dbReference type="GO" id="GO:0005789">
    <property type="term" value="C:endoplasmic reticulum membrane"/>
    <property type="evidence" value="ECO:0007669"/>
    <property type="project" value="UniProtKB-SubCell"/>
</dbReference>
<reference evidence="8 9" key="1">
    <citation type="journal article" date="2018" name="IMA Fungus">
        <title>IMA Genome-F 9: Draft genome sequence of Annulohypoxylon stygium, Aspergillus mulundensis, Berkeleyomyces basicola (syn. Thielaviopsis basicola), Ceratocystis smalleyi, two Cercospora beticola strains, Coleophoma cylindrospora, Fusarium fracticaudum, Phialophora cf. hyalina, and Morchella septimelata.</title>
        <authorList>
            <person name="Wingfield B.D."/>
            <person name="Bills G.F."/>
            <person name="Dong Y."/>
            <person name="Huang W."/>
            <person name="Nel W.J."/>
            <person name="Swalarsk-Parry B.S."/>
            <person name="Vaghefi N."/>
            <person name="Wilken P.M."/>
            <person name="An Z."/>
            <person name="de Beer Z.W."/>
            <person name="De Vos L."/>
            <person name="Chen L."/>
            <person name="Duong T.A."/>
            <person name="Gao Y."/>
            <person name="Hammerbacher A."/>
            <person name="Kikkert J.R."/>
            <person name="Li Y."/>
            <person name="Li H."/>
            <person name="Li K."/>
            <person name="Li Q."/>
            <person name="Liu X."/>
            <person name="Ma X."/>
            <person name="Naidoo K."/>
            <person name="Pethybridge S.J."/>
            <person name="Sun J."/>
            <person name="Steenkamp E.T."/>
            <person name="van der Nest M.A."/>
            <person name="van Wyk S."/>
            <person name="Wingfield M.J."/>
            <person name="Xiong C."/>
            <person name="Yue Q."/>
            <person name="Zhang X."/>
        </authorList>
    </citation>
    <scope>NUCLEOTIDE SEQUENCE [LARGE SCALE GENOMIC DNA]</scope>
    <source>
        <strain evidence="8 9">DSM 5745</strain>
    </source>
</reference>
<protein>
    <submittedName>
        <fullName evidence="8">Vacuolar ATPase assembly integral membrane protein vma21</fullName>
    </submittedName>
</protein>
<keyword evidence="1 6" id="KW-0812">Transmembrane</keyword>
<evidence type="ECO:0000256" key="5">
    <source>
        <dbReference type="ARBA" id="ARBA00023329"/>
    </source>
</evidence>
<keyword evidence="3 6" id="KW-1133">Transmembrane helix</keyword>
<gene>
    <name evidence="8" type="ORF">DSM5745_03341</name>
</gene>
<comment type="caution">
    <text evidence="8">The sequence shown here is derived from an EMBL/GenBank/DDBJ whole genome shotgun (WGS) entry which is preliminary data.</text>
</comment>
<sequence>MATLRPGKSYAEAAAPGSTIGEKPSEISIDTSPAVPMHVIYKLIGFTIAMITTPVGMYFVSVTLGASTTVAGIIAAVMANVILFLYIYVAWQEDKEEREADAAKRKGGKAQ</sequence>
<feature type="region of interest" description="Disordered" evidence="7">
    <location>
        <begin position="1"/>
        <end position="26"/>
    </location>
</feature>
<feature type="transmembrane region" description="Helical" evidence="6">
    <location>
        <begin position="39"/>
        <end position="60"/>
    </location>
</feature>
<name>A0A3D8SK29_9EURO</name>
<comment type="caution">
    <text evidence="6">Lacks conserved residue(s) required for the propagation of feature annotation.</text>
</comment>